<keyword evidence="3" id="KW-1185">Reference proteome</keyword>
<evidence type="ECO:0000259" key="1">
    <source>
        <dbReference type="Pfam" id="PF03235"/>
    </source>
</evidence>
<dbReference type="Proteomes" id="UP000009026">
    <property type="component" value="Chromosome"/>
</dbReference>
<accession>A0A0H4XJA9</accession>
<gene>
    <name evidence="2" type="ORF">A176_005269</name>
</gene>
<dbReference type="PATRIC" id="fig|1297742.4.peg.5352"/>
<dbReference type="InterPro" id="IPR004919">
    <property type="entry name" value="GmrSD_N"/>
</dbReference>
<proteinExistence type="predicted"/>
<dbReference type="EMBL" id="CP012109">
    <property type="protein sequence ID" value="AKQ68357.1"/>
    <property type="molecule type" value="Genomic_DNA"/>
</dbReference>
<organism evidence="2 3">
    <name type="scientific">Pseudomyxococcus hansupus</name>
    <dbReference type="NCBI Taxonomy" id="1297742"/>
    <lineage>
        <taxon>Bacteria</taxon>
        <taxon>Pseudomonadati</taxon>
        <taxon>Myxococcota</taxon>
        <taxon>Myxococcia</taxon>
        <taxon>Myxococcales</taxon>
        <taxon>Cystobacterineae</taxon>
        <taxon>Myxococcaceae</taxon>
        <taxon>Pseudomyxococcus</taxon>
    </lineage>
</organism>
<dbReference type="KEGG" id="mym:A176_005269"/>
<evidence type="ECO:0000313" key="3">
    <source>
        <dbReference type="Proteomes" id="UP000009026"/>
    </source>
</evidence>
<dbReference type="OrthoDB" id="9798761at2"/>
<sequence length="589" mass="68007">MPFQSPITVQKALENIHERRYLLPSIQREFVWSTDQIERLFDSLLRGYPIGSFLFWEVKREHAKDYQFYEFIRTFHARDSRHNPKADLTGSEGLTAILDGQQRLTALYIGLRGTYASKMLHKRWSADESFPTRRLYLNLLTPLDTFDKRYDFRFLTEAASQAPEFGAHWFPVHKVLDFTGPKDIHSYLVKNHLMETDFPGTCLFELHEAVTKKLLITAFNEEEQDLDKVLDIFIRVNSGGTPLSYSDLLLSIATAQWKTRDARENIHALVDELNRIGQGFAFDKDFVLKACLVLAGIQDIRFKVANFNGKNMEIIEAQWPRIAKALRLAVSLVASFGFNHFTLTSNNAVIPIALYLLKRDLPTNFIEAQAHHADRQLIRHWLIVGLTKGLFGAQGDMVLNVLRSAIEESQELFPVEGISSRLLRINRSPRFEREEIEELLAGKYGQRQTFSTLALLYPSLDLRNLFHQDHIHAQSLFTKKKLVANGVPEESVGVFRELADLVPNLQLLEGVPNEEKSSQLFENWIEKKCPDEDERRRFRQLHFIPDEPLSLAGFEVFFRERRNMMMDRLSEILAPSDRHSGARNIAGHR</sequence>
<dbReference type="PANTHER" id="PTHR37292">
    <property type="entry name" value="VNG6097C"/>
    <property type="match status" value="1"/>
</dbReference>
<protein>
    <recommendedName>
        <fullName evidence="1">GmrSD restriction endonucleases N-terminal domain-containing protein</fullName>
    </recommendedName>
</protein>
<dbReference type="RefSeq" id="WP_002639223.1">
    <property type="nucleotide sequence ID" value="NZ_CP012109.1"/>
</dbReference>
<dbReference type="Pfam" id="PF03235">
    <property type="entry name" value="GmrSD_N"/>
    <property type="match status" value="1"/>
</dbReference>
<name>A0A0H4XJA9_9BACT</name>
<dbReference type="eggNOG" id="COG1479">
    <property type="taxonomic scope" value="Bacteria"/>
</dbReference>
<evidence type="ECO:0000313" key="2">
    <source>
        <dbReference type="EMBL" id="AKQ68357.1"/>
    </source>
</evidence>
<dbReference type="PANTHER" id="PTHR37292:SF2">
    <property type="entry name" value="DUF262 DOMAIN-CONTAINING PROTEIN"/>
    <property type="match status" value="1"/>
</dbReference>
<feature type="domain" description="GmrSD restriction endonucleases N-terminal" evidence="1">
    <location>
        <begin position="11"/>
        <end position="251"/>
    </location>
</feature>
<reference evidence="2 3" key="1">
    <citation type="journal article" date="2016" name="PLoS ONE">
        <title>Complete Genome Sequence and Comparative Genomics of a Novel Myxobacterium Myxococcus hansupus.</title>
        <authorList>
            <person name="Sharma G."/>
            <person name="Narwani T."/>
            <person name="Subramanian S."/>
        </authorList>
    </citation>
    <scope>NUCLEOTIDE SEQUENCE [LARGE SCALE GENOMIC DNA]</scope>
    <source>
        <strain evidence="3">mixupus</strain>
    </source>
</reference>
<dbReference type="AlphaFoldDB" id="A0A0H4XJA9"/>